<dbReference type="EMBL" id="AM746676">
    <property type="protein sequence ID" value="CAN94960.1"/>
    <property type="molecule type" value="Genomic_DNA"/>
</dbReference>
<organism evidence="3 4">
    <name type="scientific">Sorangium cellulosum (strain So ce56)</name>
    <name type="common">Polyangium cellulosum (strain So ce56)</name>
    <dbReference type="NCBI Taxonomy" id="448385"/>
    <lineage>
        <taxon>Bacteria</taxon>
        <taxon>Pseudomonadati</taxon>
        <taxon>Myxococcota</taxon>
        <taxon>Polyangia</taxon>
        <taxon>Polyangiales</taxon>
        <taxon>Polyangiaceae</taxon>
        <taxon>Sorangium</taxon>
    </lineage>
</organism>
<evidence type="ECO:0000313" key="4">
    <source>
        <dbReference type="Proteomes" id="UP000002139"/>
    </source>
</evidence>
<dbReference type="Pfam" id="PF00346">
    <property type="entry name" value="Complex1_49kDa"/>
    <property type="match status" value="1"/>
</dbReference>
<dbReference type="eggNOG" id="COG3261">
    <property type="taxonomic scope" value="Bacteria"/>
</dbReference>
<dbReference type="KEGG" id="scl:sce4797"/>
<protein>
    <submittedName>
        <fullName evidence="3">NAD-dependent dehydrogenase subunit</fullName>
        <ecNumber evidence="3">1.-.-.-</ecNumber>
    </submittedName>
</protein>
<keyword evidence="1 3" id="KW-0560">Oxidoreductase</keyword>
<evidence type="ECO:0000259" key="2">
    <source>
        <dbReference type="Pfam" id="PF00346"/>
    </source>
</evidence>
<gene>
    <name evidence="3" type="primary">hycE</name>
    <name evidence="3" type="ordered locus">sce4797</name>
</gene>
<evidence type="ECO:0000256" key="1">
    <source>
        <dbReference type="ARBA" id="ARBA00023002"/>
    </source>
</evidence>
<keyword evidence="4" id="KW-1185">Reference proteome</keyword>
<dbReference type="Proteomes" id="UP000002139">
    <property type="component" value="Chromosome"/>
</dbReference>
<dbReference type="PANTHER" id="PTHR43485:SF1">
    <property type="entry name" value="FORMATE HYDROGENLYASE SUBUNIT 5-RELATED"/>
    <property type="match status" value="1"/>
</dbReference>
<dbReference type="STRING" id="448385.sce4797"/>
<dbReference type="eggNOG" id="COG0852">
    <property type="taxonomic scope" value="Bacteria"/>
</dbReference>
<dbReference type="BioCyc" id="SCEL448385:SCE_RS24630-MONOMER"/>
<dbReference type="EC" id="1.-.-.-" evidence="3"/>
<dbReference type="InterPro" id="IPR052197">
    <property type="entry name" value="ComplexI_49kDa-like"/>
</dbReference>
<dbReference type="SUPFAM" id="SSF56762">
    <property type="entry name" value="HydB/Nqo4-like"/>
    <property type="match status" value="1"/>
</dbReference>
<dbReference type="HOGENOM" id="CLU_015134_3_1_7"/>
<dbReference type="Gene3D" id="1.10.645.10">
    <property type="entry name" value="Cytochrome-c3 Hydrogenase, chain B"/>
    <property type="match status" value="1"/>
</dbReference>
<dbReference type="PANTHER" id="PTHR43485">
    <property type="entry name" value="HYDROGENASE-4 COMPONENT G"/>
    <property type="match status" value="1"/>
</dbReference>
<evidence type="ECO:0000313" key="3">
    <source>
        <dbReference type="EMBL" id="CAN94960.1"/>
    </source>
</evidence>
<dbReference type="GO" id="GO:0016651">
    <property type="term" value="F:oxidoreductase activity, acting on NAD(P)H"/>
    <property type="evidence" value="ECO:0007669"/>
    <property type="project" value="InterPro"/>
</dbReference>
<dbReference type="InterPro" id="IPR029014">
    <property type="entry name" value="NiFe-Hase_large"/>
</dbReference>
<name>A9FF67_SORC5</name>
<dbReference type="GO" id="GO:0051287">
    <property type="term" value="F:NAD binding"/>
    <property type="evidence" value="ECO:0007669"/>
    <property type="project" value="InterPro"/>
</dbReference>
<reference evidence="3 4" key="1">
    <citation type="journal article" date="2007" name="Nat. Biotechnol.">
        <title>Complete genome sequence of the myxobacterium Sorangium cellulosum.</title>
        <authorList>
            <person name="Schneiker S."/>
            <person name="Perlova O."/>
            <person name="Kaiser O."/>
            <person name="Gerth K."/>
            <person name="Alici A."/>
            <person name="Altmeyer M.O."/>
            <person name="Bartels D."/>
            <person name="Bekel T."/>
            <person name="Beyer S."/>
            <person name="Bode E."/>
            <person name="Bode H.B."/>
            <person name="Bolten C.J."/>
            <person name="Choudhuri J.V."/>
            <person name="Doss S."/>
            <person name="Elnakady Y.A."/>
            <person name="Frank B."/>
            <person name="Gaigalat L."/>
            <person name="Goesmann A."/>
            <person name="Groeger C."/>
            <person name="Gross F."/>
            <person name="Jelsbak L."/>
            <person name="Jelsbak L."/>
            <person name="Kalinowski J."/>
            <person name="Kegler C."/>
            <person name="Knauber T."/>
            <person name="Konietzny S."/>
            <person name="Kopp M."/>
            <person name="Krause L."/>
            <person name="Krug D."/>
            <person name="Linke B."/>
            <person name="Mahmud T."/>
            <person name="Martinez-Arias R."/>
            <person name="McHardy A.C."/>
            <person name="Merai M."/>
            <person name="Meyer F."/>
            <person name="Mormann S."/>
            <person name="Munoz-Dorado J."/>
            <person name="Perez J."/>
            <person name="Pradella S."/>
            <person name="Rachid S."/>
            <person name="Raddatz G."/>
            <person name="Rosenau F."/>
            <person name="Rueckert C."/>
            <person name="Sasse F."/>
            <person name="Scharfe M."/>
            <person name="Schuster S.C."/>
            <person name="Suen G."/>
            <person name="Treuner-Lange A."/>
            <person name="Velicer G.J."/>
            <person name="Vorholter F.-J."/>
            <person name="Weissman K.J."/>
            <person name="Welch R.D."/>
            <person name="Wenzel S.C."/>
            <person name="Whitworth D.E."/>
            <person name="Wilhelm S."/>
            <person name="Wittmann C."/>
            <person name="Bloecker H."/>
            <person name="Puehler A."/>
            <person name="Mueller R."/>
        </authorList>
    </citation>
    <scope>NUCLEOTIDE SEQUENCE [LARGE SCALE GENOMIC DNA]</scope>
    <source>
        <strain evidence="4">So ce56</strain>
    </source>
</reference>
<proteinExistence type="predicted"/>
<feature type="domain" description="NADH-quinone oxidoreductase subunit D" evidence="2">
    <location>
        <begin position="251"/>
        <end position="406"/>
    </location>
</feature>
<sequence>MPGGAVKESMTVHQVAVGAIPRLEPGPWRDELLKQLRADMRVVTLYGRRDVDRVAVTAVLQASDRSLHVSRTEVSAERGYHEMTTEHAALHCFERELHEQTGARIAGHPWLKPIRYEGQEQSAMSSHPFYKIEGKEVHEVAVGPIHAGVIEPGSFRFMCLGEQVHHLEIHLGYQHRGVERRLLERDPRSLTPLIETIAGDTSVAHAWAHCSALESLAGCRLDIEIELARAVALELERVAMHLSTLAGMAADVGFLQGATTYGRLRTTAINTMMRLCGSRFGKGALRPGGVRMRLPPEALPDIRANLDLLQADLPIINDCFLMARTVQHRLRSTGTLTTAQARELGLVGLAARASGIELDARHLVEHGAYSVVPIQPVVLPDGDCWARARIRIAEIEASLSWVSAVIALYANWERPRPSIGELAPDQLAISLVEGFRGEVVHCVETGAHGEVVHYKVQDPSLRNWMGLALAVRGNEISDFPICNKSFDLSYCGNDL</sequence>
<dbReference type="AlphaFoldDB" id="A9FF67"/>
<accession>A9FF67</accession>
<dbReference type="InterPro" id="IPR001135">
    <property type="entry name" value="NADH_Q_OxRdtase_suD"/>
</dbReference>
<dbReference type="GO" id="GO:0048038">
    <property type="term" value="F:quinone binding"/>
    <property type="evidence" value="ECO:0007669"/>
    <property type="project" value="InterPro"/>
</dbReference>
<dbReference type="SUPFAM" id="SSF143243">
    <property type="entry name" value="Nqo5-like"/>
    <property type="match status" value="1"/>
</dbReference>
<dbReference type="InterPro" id="IPR037232">
    <property type="entry name" value="NADH_quin_OxRdtase_su_C/D-like"/>
</dbReference>